<keyword evidence="8" id="KW-1185">Reference proteome</keyword>
<evidence type="ECO:0000259" key="6">
    <source>
        <dbReference type="PROSITE" id="PS51194"/>
    </source>
</evidence>
<dbReference type="GO" id="GO:0016787">
    <property type="term" value="F:hydrolase activity"/>
    <property type="evidence" value="ECO:0007669"/>
    <property type="project" value="UniProtKB-KW"/>
</dbReference>
<dbReference type="Proteomes" id="UP001217500">
    <property type="component" value="Chromosome"/>
</dbReference>
<dbReference type="Gene3D" id="3.40.50.300">
    <property type="entry name" value="P-loop containing nucleotide triphosphate hydrolases"/>
    <property type="match status" value="2"/>
</dbReference>
<evidence type="ECO:0000256" key="5">
    <source>
        <dbReference type="SAM" id="MobiDB-lite"/>
    </source>
</evidence>
<evidence type="ECO:0000313" key="8">
    <source>
        <dbReference type="Proteomes" id="UP001217500"/>
    </source>
</evidence>
<evidence type="ECO:0000313" key="7">
    <source>
        <dbReference type="EMBL" id="WCL54476.1"/>
    </source>
</evidence>
<dbReference type="SMART" id="SM00490">
    <property type="entry name" value="HELICc"/>
    <property type="match status" value="1"/>
</dbReference>
<dbReference type="Pfam" id="PF00271">
    <property type="entry name" value="Helicase_C"/>
    <property type="match status" value="1"/>
</dbReference>
<evidence type="ECO:0000256" key="4">
    <source>
        <dbReference type="ARBA" id="ARBA00022840"/>
    </source>
</evidence>
<dbReference type="InterPro" id="IPR050699">
    <property type="entry name" value="RNA-DNA_Helicase"/>
</dbReference>
<proteinExistence type="predicted"/>
<dbReference type="RefSeq" id="WP_289504195.1">
    <property type="nucleotide sequence ID" value="NZ_CP116805.1"/>
</dbReference>
<keyword evidence="4" id="KW-0067">ATP-binding</keyword>
<dbReference type="Pfam" id="PF22527">
    <property type="entry name" value="DEXQc_Suv3"/>
    <property type="match status" value="1"/>
</dbReference>
<protein>
    <submittedName>
        <fullName evidence="7">Helicase-related protein</fullName>
    </submittedName>
</protein>
<dbReference type="InterPro" id="IPR027417">
    <property type="entry name" value="P-loop_NTPase"/>
</dbReference>
<feature type="domain" description="Helicase C-terminal" evidence="6">
    <location>
        <begin position="129"/>
        <end position="316"/>
    </location>
</feature>
<dbReference type="KEGG" id="gso:PH603_01725"/>
<reference evidence="7" key="1">
    <citation type="submission" date="2023-01" db="EMBL/GenBank/DDBJ databases">
        <title>The genome sequence of Kordiimonadaceae bacterium 6D33.</title>
        <authorList>
            <person name="Liu Y."/>
        </authorList>
    </citation>
    <scope>NUCLEOTIDE SEQUENCE</scope>
    <source>
        <strain evidence="7">6D33</strain>
    </source>
</reference>
<dbReference type="InterPro" id="IPR001650">
    <property type="entry name" value="Helicase_C-like"/>
</dbReference>
<feature type="region of interest" description="Disordered" evidence="5">
    <location>
        <begin position="870"/>
        <end position="951"/>
    </location>
</feature>
<dbReference type="PANTHER" id="PTHR12131">
    <property type="entry name" value="ATP-DEPENDENT RNA AND DNA HELICASE"/>
    <property type="match status" value="1"/>
</dbReference>
<dbReference type="SUPFAM" id="SSF52540">
    <property type="entry name" value="P-loop containing nucleoside triphosphate hydrolases"/>
    <property type="match status" value="2"/>
</dbReference>
<keyword evidence="2" id="KW-0378">Hydrolase</keyword>
<dbReference type="EMBL" id="CP116805">
    <property type="protein sequence ID" value="WCL54476.1"/>
    <property type="molecule type" value="Genomic_DNA"/>
</dbReference>
<keyword evidence="3 7" id="KW-0347">Helicase</keyword>
<evidence type="ECO:0000256" key="3">
    <source>
        <dbReference type="ARBA" id="ARBA00022806"/>
    </source>
</evidence>
<accession>A0AAE9XQF2</accession>
<sequence>MSIIKAVLGPTNTGKTHYAVERMLAHASGAMGFPLRLLAREVYDRVVAIKGKSRVALVTGEERIVPQGARYFLCTAEAMPRDAGVEFVAIDEIQMAADPERGHVFTEHLLYTRGLSETLLLGSDTMRPLIQQLVPDAEIISRPRLSTLSYAKPQRLQRLQRRSAVVGFSAADVYGLAELARRQKGGVAIVMGGLSPRTRNAQVGMYQSGEVDYLIATDAIGMGLNMDIGHVAFAGLTKFDGRIFRHLSPAEAAQIAGRAGRFEKDGTFSTLSGTDGMDPGMISRIEDHAFEPVRRIVWRNHRLDFSSIESLTWSLEAPPRIEGLMRAHDAVDVRTLKALAADPAISGLAKSEAAVRALWDACQVPDFRKLHMDDHLHLVRRLYEALMGETGTIPHDWIAREVKRLDNIVGDIDTLAGRIASIRVWTYISHKKSWLADAAHWAHVTRGVEDKLSDALHEQLTQRFVDRRTAVLMRSLRQRGELSVSIDNETNQVSVEGHDIGELHGFSFKAEPGAAGSDQRTLEAAAQAALGAEMTRRAKLFANVGYKTLSLDFSEGLAFPRLLWEGAVVATVHDSGAMFAPRAKLARDVLLDGDNADLVLSKTQEWLDERVTDKLGPLVNLARELNGEIEAPEGAEALSGTVRGIAYRLVEGFGVLSRADVASDLKSLDQDARKGLRRFGIRIGAFSLYMPLLLKPHATELRLMMWAMKTGQAALPPIPTPGMVWVEAEATAPVDFYNLGGFRLAGKKAVRMDMMERLADAVRPLGSAGDWFEVTPEIMGLVGLSGEDFAAVMQAIGYGHEIRSLPVVPKAAPVAAEAEAAPVAEGEEAAPAVAEDAAPVEVPAEVPAEAVAAGAEPEMVERYVFHWAPARRPRPEGGDRKRGGGKPNPGGKRHGGGEHRGGPKGERNERGGKPRGDHRGPKREARPEKPMDPDSPFAALAGLKDQLSRKK</sequence>
<dbReference type="GO" id="GO:0004386">
    <property type="term" value="F:helicase activity"/>
    <property type="evidence" value="ECO:0007669"/>
    <property type="project" value="UniProtKB-KW"/>
</dbReference>
<feature type="compositionally biased region" description="Basic and acidic residues" evidence="5">
    <location>
        <begin position="895"/>
        <end position="932"/>
    </location>
</feature>
<dbReference type="PROSITE" id="PS51194">
    <property type="entry name" value="HELICASE_CTER"/>
    <property type="match status" value="1"/>
</dbReference>
<gene>
    <name evidence="7" type="ORF">PH603_01725</name>
</gene>
<name>A0AAE9XQF2_9PROT</name>
<evidence type="ECO:0000256" key="1">
    <source>
        <dbReference type="ARBA" id="ARBA00022741"/>
    </source>
</evidence>
<keyword evidence="1" id="KW-0547">Nucleotide-binding</keyword>
<dbReference type="PANTHER" id="PTHR12131:SF1">
    <property type="entry name" value="ATP-DEPENDENT RNA HELICASE SUPV3L1, MITOCHONDRIAL-RELATED"/>
    <property type="match status" value="1"/>
</dbReference>
<organism evidence="7 8">
    <name type="scientific">Gimibacter soli</name>
    <dbReference type="NCBI Taxonomy" id="3024400"/>
    <lineage>
        <taxon>Bacteria</taxon>
        <taxon>Pseudomonadati</taxon>
        <taxon>Pseudomonadota</taxon>
        <taxon>Alphaproteobacteria</taxon>
        <taxon>Kordiimonadales</taxon>
        <taxon>Temperatibacteraceae</taxon>
        <taxon>Gimibacter</taxon>
    </lineage>
</organism>
<dbReference type="AlphaFoldDB" id="A0AAE9XQF2"/>
<dbReference type="GO" id="GO:0005524">
    <property type="term" value="F:ATP binding"/>
    <property type="evidence" value="ECO:0007669"/>
    <property type="project" value="UniProtKB-KW"/>
</dbReference>
<dbReference type="InterPro" id="IPR055206">
    <property type="entry name" value="DEXQc_SUV3"/>
</dbReference>
<feature type="compositionally biased region" description="Basic and acidic residues" evidence="5">
    <location>
        <begin position="873"/>
        <end position="882"/>
    </location>
</feature>
<evidence type="ECO:0000256" key="2">
    <source>
        <dbReference type="ARBA" id="ARBA00022801"/>
    </source>
</evidence>